<name>A0AAF0V8I5_SOLVR</name>
<evidence type="ECO:0000313" key="2">
    <source>
        <dbReference type="Proteomes" id="UP001234989"/>
    </source>
</evidence>
<dbReference type="InterPro" id="IPR028919">
    <property type="entry name" value="Viral_movement"/>
</dbReference>
<sequence length="110" mass="12602">MLEDFPHQWKSLGFTHIHCGAVRVALTYHVRKGQPIVVHISLHDTRHYEYQYLILGTSEITLNVGTVFVTIFPNFNMSLQDLYVTKGMKIQVHILGAPQARDSIQATPHY</sequence>
<protein>
    <submittedName>
        <fullName evidence="1">Uncharacterized protein</fullName>
    </submittedName>
</protein>
<dbReference type="Proteomes" id="UP001234989">
    <property type="component" value="Chromosome 12"/>
</dbReference>
<dbReference type="EMBL" id="CP133623">
    <property type="protein sequence ID" value="WMV58586.1"/>
    <property type="molecule type" value="Genomic_DNA"/>
</dbReference>
<keyword evidence="2" id="KW-1185">Reference proteome</keyword>
<dbReference type="AlphaFoldDB" id="A0AAF0V8I5"/>
<evidence type="ECO:0000313" key="1">
    <source>
        <dbReference type="EMBL" id="WMV58586.1"/>
    </source>
</evidence>
<organism evidence="1 2">
    <name type="scientific">Solanum verrucosum</name>
    <dbReference type="NCBI Taxonomy" id="315347"/>
    <lineage>
        <taxon>Eukaryota</taxon>
        <taxon>Viridiplantae</taxon>
        <taxon>Streptophyta</taxon>
        <taxon>Embryophyta</taxon>
        <taxon>Tracheophyta</taxon>
        <taxon>Spermatophyta</taxon>
        <taxon>Magnoliopsida</taxon>
        <taxon>eudicotyledons</taxon>
        <taxon>Gunneridae</taxon>
        <taxon>Pentapetalae</taxon>
        <taxon>asterids</taxon>
        <taxon>lamiids</taxon>
        <taxon>Solanales</taxon>
        <taxon>Solanaceae</taxon>
        <taxon>Solanoideae</taxon>
        <taxon>Solaneae</taxon>
        <taxon>Solanum</taxon>
    </lineage>
</organism>
<gene>
    <name evidence="1" type="ORF">MTR67_051971</name>
</gene>
<proteinExistence type="predicted"/>
<accession>A0AAF0V8I5</accession>
<dbReference type="Pfam" id="PF01107">
    <property type="entry name" value="MP"/>
    <property type="match status" value="1"/>
</dbReference>
<dbReference type="PANTHER" id="PTHR48435">
    <property type="entry name" value="POLYPROTEIN"/>
    <property type="match status" value="1"/>
</dbReference>
<reference evidence="1" key="1">
    <citation type="submission" date="2023-08" db="EMBL/GenBank/DDBJ databases">
        <title>A de novo genome assembly of Solanum verrucosum Schlechtendal, a Mexican diploid species geographically isolated from the other diploid A-genome species in potato relatives.</title>
        <authorList>
            <person name="Hosaka K."/>
        </authorList>
    </citation>
    <scope>NUCLEOTIDE SEQUENCE</scope>
    <source>
        <tissue evidence="1">Young leaves</tissue>
    </source>
</reference>
<dbReference type="InterPro" id="IPR053098">
    <property type="entry name" value="Petuviruses_polyprotein"/>
</dbReference>
<dbReference type="PANTHER" id="PTHR48435:SF1">
    <property type="entry name" value="POLYPROTEIN"/>
    <property type="match status" value="1"/>
</dbReference>